<dbReference type="Pfam" id="PF20113">
    <property type="entry name" value="DUF6503"/>
    <property type="match status" value="1"/>
</dbReference>
<dbReference type="InterPro" id="IPR045444">
    <property type="entry name" value="DUF6503"/>
</dbReference>
<reference evidence="2" key="1">
    <citation type="submission" date="2022-10" db="EMBL/GenBank/DDBJ databases">
        <title>Algoriphagus sp. a novel bacteria isolate from halophytes salicornia europaea.</title>
        <authorList>
            <person name="Peng Y."/>
            <person name="Jiang L."/>
            <person name="Lee J."/>
        </authorList>
    </citation>
    <scope>NUCLEOTIDE SEQUENCE</scope>
    <source>
        <strain evidence="2">TR-M5</strain>
    </source>
</reference>
<organism evidence="2 3">
    <name type="scientific">Algoriphagus halophytocola</name>
    <dbReference type="NCBI Taxonomy" id="2991499"/>
    <lineage>
        <taxon>Bacteria</taxon>
        <taxon>Pseudomonadati</taxon>
        <taxon>Bacteroidota</taxon>
        <taxon>Cytophagia</taxon>
        <taxon>Cytophagales</taxon>
        <taxon>Cyclobacteriaceae</taxon>
        <taxon>Algoriphagus</taxon>
    </lineage>
</organism>
<gene>
    <name evidence="2" type="ORF">OM944_06845</name>
</gene>
<dbReference type="EMBL" id="CP110226">
    <property type="protein sequence ID" value="UZD24209.1"/>
    <property type="molecule type" value="Genomic_DNA"/>
</dbReference>
<keyword evidence="3" id="KW-1185">Reference proteome</keyword>
<name>A0ABY6MMJ0_9BACT</name>
<proteinExistence type="predicted"/>
<sequence length="256" mass="29794">MPKIYALLITLCLVSLVFSCQQNSEKPLPELSPEFEAVLDAHGEWEKWYRAKAESYAMIHEGVMTEEDAFINLDSRKIRLSNTEFEMGFDGEQTWISPNREAYKGRSLRFYHNLYFYFFNIPYIFTDPGVTVSKSDPKTINGKEYPTFSVSFDKEKGASPDDQYFLLINPETNRLEYLLYTVTFFGAENPPFSALKYEDYRNADGVYFPRILTGYAYENDSLKNIKYQVTFADALLLEEEFDEEIFEKPETGVYGD</sequence>
<evidence type="ECO:0000313" key="3">
    <source>
        <dbReference type="Proteomes" id="UP001163156"/>
    </source>
</evidence>
<dbReference type="PROSITE" id="PS51257">
    <property type="entry name" value="PROKAR_LIPOPROTEIN"/>
    <property type="match status" value="1"/>
</dbReference>
<accession>A0ABY6MMJ0</accession>
<evidence type="ECO:0000256" key="1">
    <source>
        <dbReference type="SAM" id="SignalP"/>
    </source>
</evidence>
<keyword evidence="1" id="KW-0732">Signal</keyword>
<dbReference type="RefSeq" id="WP_264810926.1">
    <property type="nucleotide sequence ID" value="NZ_CP110226.1"/>
</dbReference>
<dbReference type="Proteomes" id="UP001163156">
    <property type="component" value="Chromosome"/>
</dbReference>
<feature type="signal peptide" evidence="1">
    <location>
        <begin position="1"/>
        <end position="22"/>
    </location>
</feature>
<protein>
    <recommendedName>
        <fullName evidence="4">Lipoprotein</fullName>
    </recommendedName>
</protein>
<evidence type="ECO:0008006" key="4">
    <source>
        <dbReference type="Google" id="ProtNLM"/>
    </source>
</evidence>
<evidence type="ECO:0000313" key="2">
    <source>
        <dbReference type="EMBL" id="UZD24209.1"/>
    </source>
</evidence>
<feature type="chain" id="PRO_5045779482" description="Lipoprotein" evidence="1">
    <location>
        <begin position="23"/>
        <end position="256"/>
    </location>
</feature>